<dbReference type="PANTHER" id="PTHR45339">
    <property type="entry name" value="HYBRID SIGNAL TRANSDUCTION HISTIDINE KINASE J"/>
    <property type="match status" value="1"/>
</dbReference>
<feature type="domain" description="PAC" evidence="13">
    <location>
        <begin position="323"/>
        <end position="375"/>
    </location>
</feature>
<evidence type="ECO:0000256" key="3">
    <source>
        <dbReference type="ARBA" id="ARBA00022553"/>
    </source>
</evidence>
<feature type="domain" description="PAS" evidence="12">
    <location>
        <begin position="8"/>
        <end position="51"/>
    </location>
</feature>
<evidence type="ECO:0000256" key="2">
    <source>
        <dbReference type="ARBA" id="ARBA00012438"/>
    </source>
</evidence>
<dbReference type="RefSeq" id="WP_305025194.1">
    <property type="nucleotide sequence ID" value="NZ_JAUQTB010000011.1"/>
</dbReference>
<dbReference type="CDD" id="cd16922">
    <property type="entry name" value="HATPase_EvgS-ArcB-TorS-like"/>
    <property type="match status" value="1"/>
</dbReference>
<keyword evidence="5" id="KW-0547">Nucleotide-binding</keyword>
<dbReference type="CDD" id="cd00082">
    <property type="entry name" value="HisKA"/>
    <property type="match status" value="1"/>
</dbReference>
<keyword evidence="15" id="KW-1185">Reference proteome</keyword>
<feature type="domain" description="PAS" evidence="12">
    <location>
        <begin position="136"/>
        <end position="213"/>
    </location>
</feature>
<evidence type="ECO:0000256" key="8">
    <source>
        <dbReference type="ARBA" id="ARBA00023012"/>
    </source>
</evidence>
<dbReference type="Gene3D" id="1.10.287.130">
    <property type="match status" value="1"/>
</dbReference>
<dbReference type="SUPFAM" id="SSF55874">
    <property type="entry name" value="ATPase domain of HSP90 chaperone/DNA topoisomerase II/histidine kinase"/>
    <property type="match status" value="1"/>
</dbReference>
<keyword evidence="3 9" id="KW-0597">Phosphoprotein</keyword>
<dbReference type="InterPro" id="IPR011006">
    <property type="entry name" value="CheY-like_superfamily"/>
</dbReference>
<dbReference type="Pfam" id="PF08447">
    <property type="entry name" value="PAS_3"/>
    <property type="match status" value="1"/>
</dbReference>
<evidence type="ECO:0000256" key="1">
    <source>
        <dbReference type="ARBA" id="ARBA00000085"/>
    </source>
</evidence>
<dbReference type="PROSITE" id="PS50112">
    <property type="entry name" value="PAS"/>
    <property type="match status" value="3"/>
</dbReference>
<feature type="domain" description="Response regulatory" evidence="11">
    <location>
        <begin position="753"/>
        <end position="870"/>
    </location>
</feature>
<keyword evidence="4" id="KW-0808">Transferase</keyword>
<dbReference type="PROSITE" id="PS50109">
    <property type="entry name" value="HIS_KIN"/>
    <property type="match status" value="1"/>
</dbReference>
<dbReference type="Gene3D" id="3.30.450.20">
    <property type="entry name" value="PAS domain"/>
    <property type="match status" value="4"/>
</dbReference>
<dbReference type="InterPro" id="IPR036097">
    <property type="entry name" value="HisK_dim/P_sf"/>
</dbReference>
<keyword evidence="6" id="KW-0418">Kinase</keyword>
<dbReference type="CDD" id="cd17546">
    <property type="entry name" value="REC_hyHK_CKI1_RcsC-like"/>
    <property type="match status" value="1"/>
</dbReference>
<dbReference type="Pfam" id="PF13426">
    <property type="entry name" value="PAS_9"/>
    <property type="match status" value="2"/>
</dbReference>
<dbReference type="SUPFAM" id="SSF47384">
    <property type="entry name" value="Homodimeric domain of signal transducing histidine kinase"/>
    <property type="match status" value="1"/>
</dbReference>
<feature type="modified residue" description="4-aspartylphosphate" evidence="9">
    <location>
        <position position="802"/>
    </location>
</feature>
<dbReference type="InterPro" id="IPR000014">
    <property type="entry name" value="PAS"/>
</dbReference>
<dbReference type="Pfam" id="PF00989">
    <property type="entry name" value="PAS"/>
    <property type="match status" value="1"/>
</dbReference>
<feature type="domain" description="PAS" evidence="12">
    <location>
        <begin position="376"/>
        <end position="446"/>
    </location>
</feature>
<evidence type="ECO:0000259" key="11">
    <source>
        <dbReference type="PROSITE" id="PS50110"/>
    </source>
</evidence>
<dbReference type="EMBL" id="JAUQTB010000011">
    <property type="protein sequence ID" value="MDO7907973.1"/>
    <property type="molecule type" value="Genomic_DNA"/>
</dbReference>
<evidence type="ECO:0000256" key="5">
    <source>
        <dbReference type="ARBA" id="ARBA00022741"/>
    </source>
</evidence>
<dbReference type="InterPro" id="IPR001610">
    <property type="entry name" value="PAC"/>
</dbReference>
<organism evidence="14 15">
    <name type="scientific">Paenibacillus lacisoli</name>
    <dbReference type="NCBI Taxonomy" id="3064525"/>
    <lineage>
        <taxon>Bacteria</taxon>
        <taxon>Bacillati</taxon>
        <taxon>Bacillota</taxon>
        <taxon>Bacilli</taxon>
        <taxon>Bacillales</taxon>
        <taxon>Paenibacillaceae</taxon>
        <taxon>Paenibacillus</taxon>
    </lineage>
</organism>
<dbReference type="SMART" id="SM00086">
    <property type="entry name" value="PAC"/>
    <property type="match status" value="4"/>
</dbReference>
<dbReference type="PRINTS" id="PR00344">
    <property type="entry name" value="BCTRLSENSOR"/>
</dbReference>
<dbReference type="Gene3D" id="3.30.565.10">
    <property type="entry name" value="Histidine kinase-like ATPase, C-terminal domain"/>
    <property type="match status" value="1"/>
</dbReference>
<dbReference type="InterPro" id="IPR000700">
    <property type="entry name" value="PAS-assoc_C"/>
</dbReference>
<dbReference type="Pfam" id="PF00072">
    <property type="entry name" value="Response_reg"/>
    <property type="match status" value="1"/>
</dbReference>
<evidence type="ECO:0000313" key="14">
    <source>
        <dbReference type="EMBL" id="MDO7907973.1"/>
    </source>
</evidence>
<comment type="catalytic activity">
    <reaction evidence="1">
        <text>ATP + protein L-histidine = ADP + protein N-phospho-L-histidine.</text>
        <dbReference type="EC" id="2.7.13.3"/>
    </reaction>
</comment>
<gene>
    <name evidence="14" type="ORF">Q5741_16295</name>
</gene>
<feature type="domain" description="PAC" evidence="13">
    <location>
        <begin position="204"/>
        <end position="255"/>
    </location>
</feature>
<dbReference type="Proteomes" id="UP001240171">
    <property type="component" value="Unassembled WGS sequence"/>
</dbReference>
<dbReference type="SUPFAM" id="SSF52172">
    <property type="entry name" value="CheY-like"/>
    <property type="match status" value="1"/>
</dbReference>
<dbReference type="PROSITE" id="PS50110">
    <property type="entry name" value="RESPONSE_REGULATORY"/>
    <property type="match status" value="1"/>
</dbReference>
<evidence type="ECO:0000259" key="12">
    <source>
        <dbReference type="PROSITE" id="PS50112"/>
    </source>
</evidence>
<dbReference type="InterPro" id="IPR003594">
    <property type="entry name" value="HATPase_dom"/>
</dbReference>
<dbReference type="PROSITE" id="PS50113">
    <property type="entry name" value="PAC"/>
    <property type="match status" value="3"/>
</dbReference>
<evidence type="ECO:0000259" key="10">
    <source>
        <dbReference type="PROSITE" id="PS50109"/>
    </source>
</evidence>
<evidence type="ECO:0000256" key="7">
    <source>
        <dbReference type="ARBA" id="ARBA00022840"/>
    </source>
</evidence>
<evidence type="ECO:0000256" key="9">
    <source>
        <dbReference type="PROSITE-ProRule" id="PRU00169"/>
    </source>
</evidence>
<dbReference type="SMART" id="SM00448">
    <property type="entry name" value="REC"/>
    <property type="match status" value="1"/>
</dbReference>
<feature type="domain" description="Histidine kinase" evidence="10">
    <location>
        <begin position="509"/>
        <end position="731"/>
    </location>
</feature>
<dbReference type="PANTHER" id="PTHR45339:SF1">
    <property type="entry name" value="HYBRID SIGNAL TRANSDUCTION HISTIDINE KINASE J"/>
    <property type="match status" value="1"/>
</dbReference>
<comment type="caution">
    <text evidence="14">The sequence shown here is derived from an EMBL/GenBank/DDBJ whole genome shotgun (WGS) entry which is preliminary data.</text>
</comment>
<dbReference type="InterPro" id="IPR013655">
    <property type="entry name" value="PAS_fold_3"/>
</dbReference>
<keyword evidence="8" id="KW-0902">Two-component regulatory system</keyword>
<dbReference type="Pfam" id="PF02518">
    <property type="entry name" value="HATPase_c"/>
    <property type="match status" value="1"/>
</dbReference>
<reference evidence="14 15" key="1">
    <citation type="submission" date="2023-07" db="EMBL/GenBank/DDBJ databases">
        <title>Paenibacillus sp. JX-17 nov. isolated from soil.</title>
        <authorList>
            <person name="Wan Y."/>
            <person name="Liu B."/>
        </authorList>
    </citation>
    <scope>NUCLEOTIDE SEQUENCE [LARGE SCALE GENOMIC DNA]</scope>
    <source>
        <strain evidence="14 15">JX-17</strain>
    </source>
</reference>
<dbReference type="InterPro" id="IPR035965">
    <property type="entry name" value="PAS-like_dom_sf"/>
</dbReference>
<keyword evidence="7" id="KW-0067">ATP-binding</keyword>
<protein>
    <recommendedName>
        <fullName evidence="2">histidine kinase</fullName>
        <ecNumber evidence="2">2.7.13.3</ecNumber>
    </recommendedName>
</protein>
<dbReference type="CDD" id="cd00130">
    <property type="entry name" value="PAS"/>
    <property type="match status" value="4"/>
</dbReference>
<dbReference type="SMART" id="SM00387">
    <property type="entry name" value="HATPase_c"/>
    <property type="match status" value="1"/>
</dbReference>
<evidence type="ECO:0000256" key="4">
    <source>
        <dbReference type="ARBA" id="ARBA00022679"/>
    </source>
</evidence>
<dbReference type="SUPFAM" id="SSF55785">
    <property type="entry name" value="PYP-like sensor domain (PAS domain)"/>
    <property type="match status" value="4"/>
</dbReference>
<sequence>MRIQRVDHHELFEQIYTQAPIGIALAAPTGQWTKVNPAFCDMLGYSDQELLQLTYQQITCLEDYSLDQMYLNKMEECNVKAYQYEKRYMKKDGSLLWVSLNVSLVRDGATSEPLYFLCHVMDISDRKAYEQKLLRSEEMFKLISDHAQEIIYIASADGTCQFCSPAVTSLLGYTPAEVRGRTNFEYFHPEDLERITQMDFTGGNILRLRLRNKSGQYLWFETTYRIIGNPEEEIQILAIGREISERKKHEDISAEAERIASIGSWEWDMESGMVSISEQVKEIVGLQVGPRQFNAKDIFRLMNPQEKDRLMEHVGWAKKGEPLDFEYRHTLADGTERYLHLRGIVAFDERERPLRFNGTLQDITERKLVEFKLQESVERYTSLKKYNHDAIISFDMNGHIMNANPVAVDITGCPVAEMVGTSISRFIGEQNYGHIVNGRYNVAEKEISTIRHRSGHETEVLATLAPIIINKRNVGFYLIAKDITEQKKLLIAKETAERMNKAKSEFLAMMSHEIRTPMNGVIGMTDLLLGTEGLSEEQIEYIEIIKRSGDSLLAIINDILDFSKIESGKTELAVEPFDLREVVNATIDIIKPNVLLKDLEVKVTMGHDIPSLVYGDAYRLKQVLTNVIGNAVKFTAEGSIQVEVLVTDRSHTEAQFTFRVNDSGVGIPSEKRENLFEPFYQLDNFMTRKSQGTGLGLAISKKLVQLMRGDIWVEDKREPGTVFVFTAWLQTASTEEIRRCREHVKSTESQRLRILVAEDNEVNQIVLRKLLERQGHLVETVINGREAIQAVQQRSYDIVFMDVHMPVLDGFEATKEIQQLSDSERVPFIVAVTANALRGDKEKCLNAGMNAYLSKPIQHDALQQVIKDYYHWRN</sequence>
<evidence type="ECO:0000259" key="13">
    <source>
        <dbReference type="PROSITE" id="PS50113"/>
    </source>
</evidence>
<dbReference type="InterPro" id="IPR013767">
    <property type="entry name" value="PAS_fold"/>
</dbReference>
<dbReference type="EC" id="2.7.13.3" evidence="2"/>
<name>A0ABT9CHB9_9BACL</name>
<dbReference type="SMART" id="SM00388">
    <property type="entry name" value="HisKA"/>
    <property type="match status" value="1"/>
</dbReference>
<dbReference type="InterPro" id="IPR036890">
    <property type="entry name" value="HATPase_C_sf"/>
</dbReference>
<proteinExistence type="predicted"/>
<feature type="domain" description="PAC" evidence="13">
    <location>
        <begin position="82"/>
        <end position="135"/>
    </location>
</feature>
<dbReference type="InterPro" id="IPR004358">
    <property type="entry name" value="Sig_transdc_His_kin-like_C"/>
</dbReference>
<dbReference type="NCBIfam" id="TIGR00229">
    <property type="entry name" value="sensory_box"/>
    <property type="match status" value="3"/>
</dbReference>
<dbReference type="Gene3D" id="2.10.70.100">
    <property type="match status" value="1"/>
</dbReference>
<dbReference type="InterPro" id="IPR003661">
    <property type="entry name" value="HisK_dim/P_dom"/>
</dbReference>
<dbReference type="InterPro" id="IPR001789">
    <property type="entry name" value="Sig_transdc_resp-reg_receiver"/>
</dbReference>
<evidence type="ECO:0000256" key="6">
    <source>
        <dbReference type="ARBA" id="ARBA00022777"/>
    </source>
</evidence>
<accession>A0ABT9CHB9</accession>
<dbReference type="Pfam" id="PF00512">
    <property type="entry name" value="HisKA"/>
    <property type="match status" value="1"/>
</dbReference>
<dbReference type="InterPro" id="IPR005467">
    <property type="entry name" value="His_kinase_dom"/>
</dbReference>
<dbReference type="Gene3D" id="3.40.50.2300">
    <property type="match status" value="1"/>
</dbReference>
<evidence type="ECO:0000313" key="15">
    <source>
        <dbReference type="Proteomes" id="UP001240171"/>
    </source>
</evidence>
<dbReference type="SMART" id="SM00091">
    <property type="entry name" value="PAS"/>
    <property type="match status" value="4"/>
</dbReference>